<dbReference type="Proteomes" id="UP000324800">
    <property type="component" value="Unassembled WGS sequence"/>
</dbReference>
<evidence type="ECO:0000313" key="3">
    <source>
        <dbReference type="Proteomes" id="UP000324800"/>
    </source>
</evidence>
<comment type="caution">
    <text evidence="2">The sequence shown here is derived from an EMBL/GenBank/DDBJ whole genome shotgun (WGS) entry which is preliminary data.</text>
</comment>
<evidence type="ECO:0000313" key="2">
    <source>
        <dbReference type="EMBL" id="KAA6359119.1"/>
    </source>
</evidence>
<dbReference type="GO" id="GO:0005198">
    <property type="term" value="F:structural molecule activity"/>
    <property type="evidence" value="ECO:0007669"/>
    <property type="project" value="InterPro"/>
</dbReference>
<dbReference type="InterPro" id="IPR012331">
    <property type="entry name" value="Clathrin_H-chain_linker"/>
</dbReference>
<feature type="non-terminal residue" evidence="2">
    <location>
        <position position="1"/>
    </location>
</feature>
<dbReference type="SUPFAM" id="SSF48371">
    <property type="entry name" value="ARM repeat"/>
    <property type="match status" value="1"/>
</dbReference>
<dbReference type="AlphaFoldDB" id="A0A5J4TMC1"/>
<dbReference type="Pfam" id="PF13838">
    <property type="entry name" value="Clathrin_H_link"/>
    <property type="match status" value="1"/>
</dbReference>
<dbReference type="OrthoDB" id="2113814at2759"/>
<protein>
    <recommendedName>
        <fullName evidence="1">Clathrin heavy chain linker core motif domain-containing protein</fullName>
    </recommendedName>
</protein>
<dbReference type="Pfam" id="PF09268">
    <property type="entry name" value="Clathrin-link"/>
    <property type="match status" value="1"/>
</dbReference>
<proteinExistence type="predicted"/>
<dbReference type="GO" id="GO:0030130">
    <property type="term" value="C:clathrin coat of trans-Golgi network vesicle"/>
    <property type="evidence" value="ECO:0007669"/>
    <property type="project" value="InterPro"/>
</dbReference>
<dbReference type="PANTHER" id="PTHR10292">
    <property type="entry name" value="CLATHRIN HEAVY CHAIN RELATED"/>
    <property type="match status" value="1"/>
</dbReference>
<dbReference type="GO" id="GO:0032051">
    <property type="term" value="F:clathrin light chain binding"/>
    <property type="evidence" value="ECO:0007669"/>
    <property type="project" value="TreeGrafter"/>
</dbReference>
<dbReference type="GO" id="GO:0030132">
    <property type="term" value="C:clathrin coat of coated pit"/>
    <property type="evidence" value="ECO:0007669"/>
    <property type="project" value="InterPro"/>
</dbReference>
<dbReference type="GO" id="GO:0071439">
    <property type="term" value="C:clathrin complex"/>
    <property type="evidence" value="ECO:0007669"/>
    <property type="project" value="TreeGrafter"/>
</dbReference>
<reference evidence="2 3" key="1">
    <citation type="submission" date="2019-03" db="EMBL/GenBank/DDBJ databases">
        <title>Single cell metagenomics reveals metabolic interactions within the superorganism composed of flagellate Streblomastix strix and complex community of Bacteroidetes bacteria on its surface.</title>
        <authorList>
            <person name="Treitli S.C."/>
            <person name="Kolisko M."/>
            <person name="Husnik F."/>
            <person name="Keeling P."/>
            <person name="Hampl V."/>
        </authorList>
    </citation>
    <scope>NUCLEOTIDE SEQUENCE [LARGE SCALE GENOMIC DNA]</scope>
    <source>
        <strain evidence="2">ST1C</strain>
    </source>
</reference>
<organism evidence="2 3">
    <name type="scientific">Streblomastix strix</name>
    <dbReference type="NCBI Taxonomy" id="222440"/>
    <lineage>
        <taxon>Eukaryota</taxon>
        <taxon>Metamonada</taxon>
        <taxon>Preaxostyla</taxon>
        <taxon>Oxymonadida</taxon>
        <taxon>Streblomastigidae</taxon>
        <taxon>Streblomastix</taxon>
    </lineage>
</organism>
<dbReference type="InterPro" id="IPR016024">
    <property type="entry name" value="ARM-type_fold"/>
</dbReference>
<dbReference type="PANTHER" id="PTHR10292:SF1">
    <property type="entry name" value="CLATHRIN HEAVY CHAIN"/>
    <property type="match status" value="1"/>
</dbReference>
<dbReference type="EMBL" id="SNRW01028889">
    <property type="protein sequence ID" value="KAA6359119.1"/>
    <property type="molecule type" value="Genomic_DNA"/>
</dbReference>
<evidence type="ECO:0000259" key="1">
    <source>
        <dbReference type="Pfam" id="PF09268"/>
    </source>
</evidence>
<gene>
    <name evidence="2" type="ORF">EZS28_045354</name>
</gene>
<name>A0A5J4TMC1_9EUKA</name>
<sequence>DGLIGVNVQGQVLQIGVDECSIVPCITQKLQNIPLAVRIAGREKPSGSEDLFIQQFEAKFLAQNYGDAAKIAAIANWRSIYNTSYDPKIQDCITICRRSTTSNVISCCII</sequence>
<dbReference type="GO" id="GO:0006886">
    <property type="term" value="P:intracellular protein transport"/>
    <property type="evidence" value="ECO:0007669"/>
    <property type="project" value="InterPro"/>
</dbReference>
<feature type="domain" description="Clathrin heavy chain linker core motif" evidence="1">
    <location>
        <begin position="21"/>
        <end position="42"/>
    </location>
</feature>
<dbReference type="GO" id="GO:0006898">
    <property type="term" value="P:receptor-mediated endocytosis"/>
    <property type="evidence" value="ECO:0007669"/>
    <property type="project" value="TreeGrafter"/>
</dbReference>
<dbReference type="InterPro" id="IPR015348">
    <property type="entry name" value="Clathrin_H-chain_linker_core"/>
</dbReference>
<dbReference type="Gene3D" id="1.25.40.30">
    <property type="match status" value="1"/>
</dbReference>
<accession>A0A5J4TMC1</accession>